<dbReference type="OrthoDB" id="514322at2759"/>
<dbReference type="GO" id="GO:0006351">
    <property type="term" value="P:DNA-templated transcription"/>
    <property type="evidence" value="ECO:0007669"/>
    <property type="project" value="InterPro"/>
</dbReference>
<dbReference type="SMART" id="SM01135">
    <property type="entry name" value="DIRP"/>
    <property type="match status" value="1"/>
</dbReference>
<evidence type="ECO:0000259" key="4">
    <source>
        <dbReference type="SMART" id="SM01135"/>
    </source>
</evidence>
<comment type="subcellular location">
    <subcellularLocation>
        <location evidence="1">Nucleus</location>
    </subcellularLocation>
</comment>
<dbReference type="Proteomes" id="UP000239649">
    <property type="component" value="Unassembled WGS sequence"/>
</dbReference>
<feature type="compositionally biased region" description="Gly residues" evidence="3">
    <location>
        <begin position="87"/>
        <end position="106"/>
    </location>
</feature>
<dbReference type="CDD" id="cd00167">
    <property type="entry name" value="SANT"/>
    <property type="match status" value="1"/>
</dbReference>
<feature type="compositionally biased region" description="Acidic residues" evidence="3">
    <location>
        <begin position="253"/>
        <end position="274"/>
    </location>
</feature>
<dbReference type="InterPro" id="IPR010561">
    <property type="entry name" value="LIN-9/ALY1"/>
</dbReference>
<dbReference type="GO" id="GO:0051726">
    <property type="term" value="P:regulation of cell cycle"/>
    <property type="evidence" value="ECO:0007669"/>
    <property type="project" value="TreeGrafter"/>
</dbReference>
<dbReference type="STRING" id="554055.A0A2P6VRZ1"/>
<feature type="domain" description="DIRP" evidence="4">
    <location>
        <begin position="472"/>
        <end position="572"/>
    </location>
</feature>
<dbReference type="InterPro" id="IPR033471">
    <property type="entry name" value="DIRP"/>
</dbReference>
<comment type="caution">
    <text evidence="5">The sequence shown here is derived from an EMBL/GenBank/DDBJ whole genome shotgun (WGS) entry which is preliminary data.</text>
</comment>
<feature type="compositionally biased region" description="Basic residues" evidence="3">
    <location>
        <begin position="137"/>
        <end position="149"/>
    </location>
</feature>
<organism evidence="5 6">
    <name type="scientific">Micractinium conductrix</name>
    <dbReference type="NCBI Taxonomy" id="554055"/>
    <lineage>
        <taxon>Eukaryota</taxon>
        <taxon>Viridiplantae</taxon>
        <taxon>Chlorophyta</taxon>
        <taxon>core chlorophytes</taxon>
        <taxon>Trebouxiophyceae</taxon>
        <taxon>Chlorellales</taxon>
        <taxon>Chlorellaceae</taxon>
        <taxon>Chlorella clade</taxon>
        <taxon>Micractinium</taxon>
    </lineage>
</organism>
<dbReference type="EMBL" id="LHPF02000001">
    <property type="protein sequence ID" value="PSC76866.1"/>
    <property type="molecule type" value="Genomic_DNA"/>
</dbReference>
<dbReference type="GO" id="GO:0006357">
    <property type="term" value="P:regulation of transcription by RNA polymerase II"/>
    <property type="evidence" value="ECO:0007669"/>
    <property type="project" value="TreeGrafter"/>
</dbReference>
<feature type="compositionally biased region" description="Acidic residues" evidence="3">
    <location>
        <begin position="118"/>
        <end position="131"/>
    </location>
</feature>
<dbReference type="GO" id="GO:0005654">
    <property type="term" value="C:nucleoplasm"/>
    <property type="evidence" value="ECO:0007669"/>
    <property type="project" value="TreeGrafter"/>
</dbReference>
<evidence type="ECO:0000256" key="3">
    <source>
        <dbReference type="SAM" id="MobiDB-lite"/>
    </source>
</evidence>
<dbReference type="GO" id="GO:0017053">
    <property type="term" value="C:transcription repressor complex"/>
    <property type="evidence" value="ECO:0007669"/>
    <property type="project" value="InterPro"/>
</dbReference>
<feature type="compositionally biased region" description="Basic residues" evidence="3">
    <location>
        <begin position="234"/>
        <end position="249"/>
    </location>
</feature>
<feature type="compositionally biased region" description="Low complexity" evidence="3">
    <location>
        <begin position="898"/>
        <end position="909"/>
    </location>
</feature>
<evidence type="ECO:0000256" key="1">
    <source>
        <dbReference type="ARBA" id="ARBA00004123"/>
    </source>
</evidence>
<keyword evidence="2" id="KW-0539">Nucleus</keyword>
<gene>
    <name evidence="5" type="primary">g285</name>
    <name evidence="5" type="ORF">C2E20_0285</name>
</gene>
<protein>
    <submittedName>
        <fullName evidence="5">ALWAYS EARLY 3</fullName>
    </submittedName>
</protein>
<dbReference type="InterPro" id="IPR001005">
    <property type="entry name" value="SANT/Myb"/>
</dbReference>
<dbReference type="AlphaFoldDB" id="A0A2P6VRZ1"/>
<accession>A0A2P6VRZ1</accession>
<name>A0A2P6VRZ1_9CHLO</name>
<evidence type="ECO:0000256" key="2">
    <source>
        <dbReference type="ARBA" id="ARBA00023242"/>
    </source>
</evidence>
<feature type="region of interest" description="Disordered" evidence="3">
    <location>
        <begin position="220"/>
        <end position="315"/>
    </location>
</feature>
<feature type="region of interest" description="Disordered" evidence="3">
    <location>
        <begin position="887"/>
        <end position="918"/>
    </location>
</feature>
<dbReference type="Pfam" id="PF06584">
    <property type="entry name" value="DIRP"/>
    <property type="match status" value="1"/>
</dbReference>
<feature type="region of interest" description="Disordered" evidence="3">
    <location>
        <begin position="84"/>
        <end position="203"/>
    </location>
</feature>
<dbReference type="GO" id="GO:0003677">
    <property type="term" value="F:DNA binding"/>
    <property type="evidence" value="ECO:0007669"/>
    <property type="project" value="TreeGrafter"/>
</dbReference>
<reference evidence="5 6" key="1">
    <citation type="journal article" date="2018" name="Plant J.">
        <title>Genome sequences of Chlorella sorokiniana UTEX 1602 and Micractinium conductrix SAG 241.80: implications to maltose excretion by a green alga.</title>
        <authorList>
            <person name="Arriola M.B."/>
            <person name="Velmurugan N."/>
            <person name="Zhang Y."/>
            <person name="Plunkett M.H."/>
            <person name="Hondzo H."/>
            <person name="Barney B.M."/>
        </authorList>
    </citation>
    <scope>NUCLEOTIDE SEQUENCE [LARGE SCALE GENOMIC DNA]</scope>
    <source>
        <strain evidence="5 6">SAG 241.80</strain>
    </source>
</reference>
<dbReference type="PANTHER" id="PTHR21689">
    <property type="entry name" value="LIN-9"/>
    <property type="match status" value="1"/>
</dbReference>
<evidence type="ECO:0000313" key="6">
    <source>
        <dbReference type="Proteomes" id="UP000239649"/>
    </source>
</evidence>
<evidence type="ECO:0000313" key="5">
    <source>
        <dbReference type="EMBL" id="PSC76866.1"/>
    </source>
</evidence>
<sequence length="1219" mass="125406">MKGGGVEPAAPWSPDEVARFFDAFHEHGSDFDKIAAAVGRAHGADACEALHRKQAAYLSIPKALQSAQAFAAIVGNLQKDEADKAAAGGGEASGGATEGAGSGGGAASVLEAALKREEEEEQEEEDGEEEGSEGRGRHARHGTPLRSGRRTPVSGVKRNRAGDIYDYYDEGAEAVTESARKRRGARHRLDSPAGQRRRHDADEAKGIDALLALAVAGEESLGMGSDSDEEAAPARRKPKPRGTPQRRARPAYDEDEEEEPADAGAVDDEGDEDFAPPQRRTPYSTPAKPSRLGRPGSAHATPRRSGSRGGAGAAALAGASPGALGLRGLSPYVYHLGVSPLEGGGDLMSDLGLADLSYLTSPGFPQFAAGFVPSPQNPMPRMRRRKSMPERLPQSAAPAIRTLFTRRTSLAGSLMPSFGYPAGGGATLEEGGAAAAAAAGGGGGAAQTPAEAQLRHCLQQPRTQRWAAAEFCYSALDRPFFMFSPLAGLLSQLGLGESARLTRHEWALLRSGLGKPRRLSLKFLKEERARMERWREGCRQQYQAGPAVDPKVADHMPRPLCVGQRVVARHPSTRQLHDGAVLTVTHNSYRVQFDRQELGVEMVRDTDLMPASPAENLPPAQLRGRPCLLLNGRSIINGQPVQPLPPAVSAGAAAAAAAAAAALPAAVGVTPLGSAAAAGLLPPGIKQEDGGGAAGGAVLAGQQQARAADAKALAELVVGLDKKEALLLQLRAMNDEAAAGMHAADASGAAAPAFVNAYAGVVLQLKDVNDKVKSNLETLDEAASSQDGSPSTAAGGAALHHQQLGASLAADAALQRQLQAHTPEALAAAALKEACSIIAACQEKLAESAAATPEAGAAAATAAMPTAAPEAVAGAVAGAADAVAALQQAQREPGADGSPAASTPALTPPNGSAEGHRLNDTIQGCVHTLVLLQKGAAQGSGPPLPTLSAALDAALAAVAPRSAANRGLYEDIQVAVAGLKQQIGAAASSSLSATSRLLPRLGLSFLATMSPLRMLLAVALAAAAAAPAVALSWPLCEDGGQVWVTEGPRTQPGFPGSSLWFFCEGKLNVLGVSVHDCVNNGTECSEAVPNAMCEALGFDRAVLPDVEIIVAKPDEPVRALTGEYCLRAGQYSEALPPAEELAALPGQPCTKIDKLTCIRTRETIITSLDQSRLEAFHPAPPAFEPAVPAGSQVSAADIQQQVTAAEGAPSGGGRRLLRF</sequence>
<keyword evidence="6" id="KW-1185">Reference proteome</keyword>
<dbReference type="PANTHER" id="PTHR21689:SF2">
    <property type="entry name" value="PROTEIN LIN-9 HOMOLOG"/>
    <property type="match status" value="1"/>
</dbReference>
<proteinExistence type="predicted"/>